<sequence length="303" mass="33564">MCPGLPPFLQSVNIPGWFLGPHKKLDFIRTAAARTPSGTFYQNPHAHDEDNPRVRDVLRHLSDDEVDSRYKALKDAPHPRHPLIEQVVGENNMVNEDWEFGYCDNVPRATKDGTWELLMDYPGCNGTPPMIYGVIWNPLKPQDGRRGSEFATYGVKHLKTWIVDEEGHWRGTAGSFGTTHIENVLSACYVPALHHMAAPGDSCILTGFASGQVGLWVPPYPTRASATYKLARKFEAHGPGKLRTLNDGTQQGKGVRVIKLRADPNHKLPTGRKVLTGGSDGCVLQWELSPVDGTRKVIVCREG</sequence>
<reference evidence="1" key="1">
    <citation type="submission" date="2017-08" db="EMBL/GenBank/DDBJ databases">
        <authorList>
            <person name="Polle J.E."/>
            <person name="Barry K."/>
            <person name="Cushman J."/>
            <person name="Schmutz J."/>
            <person name="Tran D."/>
            <person name="Hathwaick L.T."/>
            <person name="Yim W.C."/>
            <person name="Jenkins J."/>
            <person name="Mckie-Krisberg Z.M."/>
            <person name="Prochnik S."/>
            <person name="Lindquist E."/>
            <person name="Dockter R.B."/>
            <person name="Adam C."/>
            <person name="Molina H."/>
            <person name="Bunkerborg J."/>
            <person name="Jin E."/>
            <person name="Buchheim M."/>
            <person name="Magnuson J."/>
        </authorList>
    </citation>
    <scope>NUCLEOTIDE SEQUENCE</scope>
    <source>
        <strain evidence="1">CCAP 19/18</strain>
    </source>
</reference>
<gene>
    <name evidence="1" type="ORF">DUNSADRAFT_126</name>
</gene>
<evidence type="ECO:0000313" key="1">
    <source>
        <dbReference type="EMBL" id="KAF5839697.1"/>
    </source>
</evidence>
<dbReference type="InterPro" id="IPR015943">
    <property type="entry name" value="WD40/YVTN_repeat-like_dom_sf"/>
</dbReference>
<dbReference type="InterPro" id="IPR036322">
    <property type="entry name" value="WD40_repeat_dom_sf"/>
</dbReference>
<dbReference type="Proteomes" id="UP000815325">
    <property type="component" value="Unassembled WGS sequence"/>
</dbReference>
<protein>
    <submittedName>
        <fullName evidence="1">Uncharacterized protein</fullName>
    </submittedName>
</protein>
<organism evidence="1 2">
    <name type="scientific">Dunaliella salina</name>
    <name type="common">Green alga</name>
    <name type="synonym">Protococcus salinus</name>
    <dbReference type="NCBI Taxonomy" id="3046"/>
    <lineage>
        <taxon>Eukaryota</taxon>
        <taxon>Viridiplantae</taxon>
        <taxon>Chlorophyta</taxon>
        <taxon>core chlorophytes</taxon>
        <taxon>Chlorophyceae</taxon>
        <taxon>CS clade</taxon>
        <taxon>Chlamydomonadales</taxon>
        <taxon>Dunaliellaceae</taxon>
        <taxon>Dunaliella</taxon>
    </lineage>
</organism>
<proteinExistence type="predicted"/>
<dbReference type="Gene3D" id="2.130.10.10">
    <property type="entry name" value="YVTN repeat-like/Quinoprotein amine dehydrogenase"/>
    <property type="match status" value="1"/>
</dbReference>
<dbReference type="SUPFAM" id="SSF50978">
    <property type="entry name" value="WD40 repeat-like"/>
    <property type="match status" value="1"/>
</dbReference>
<evidence type="ECO:0000313" key="2">
    <source>
        <dbReference type="Proteomes" id="UP000815325"/>
    </source>
</evidence>
<accession>A0ABQ7GYL5</accession>
<name>A0ABQ7GYL5_DUNSA</name>
<comment type="caution">
    <text evidence="1">The sequence shown here is derived from an EMBL/GenBank/DDBJ whole genome shotgun (WGS) entry which is preliminary data.</text>
</comment>
<keyword evidence="2" id="KW-1185">Reference proteome</keyword>
<dbReference type="EMBL" id="MU069535">
    <property type="protein sequence ID" value="KAF5839697.1"/>
    <property type="molecule type" value="Genomic_DNA"/>
</dbReference>